<dbReference type="RefSeq" id="WP_004811499.1">
    <property type="nucleotide sequence ID" value="NZ_KB849446.1"/>
</dbReference>
<keyword evidence="2" id="KW-1185">Reference proteome</keyword>
<protein>
    <submittedName>
        <fullName evidence="1">Uncharacterized protein</fullName>
    </submittedName>
</protein>
<comment type="caution">
    <text evidence="1">The sequence shown here is derived from an EMBL/GenBank/DDBJ whole genome shotgun (WGS) entry which is preliminary data.</text>
</comment>
<name>N8Y082_9GAMM</name>
<gene>
    <name evidence="1" type="ORF">F965_00080</name>
</gene>
<dbReference type="PATRIC" id="fig|1217675.3.peg.74"/>
<organism evidence="1 2">
    <name type="scientific">Acinetobacter schindleri NIPH 900</name>
    <dbReference type="NCBI Taxonomy" id="1217675"/>
    <lineage>
        <taxon>Bacteria</taxon>
        <taxon>Pseudomonadati</taxon>
        <taxon>Pseudomonadota</taxon>
        <taxon>Gammaproteobacteria</taxon>
        <taxon>Moraxellales</taxon>
        <taxon>Moraxellaceae</taxon>
        <taxon>Acinetobacter</taxon>
    </lineage>
</organism>
<evidence type="ECO:0000313" key="1">
    <source>
        <dbReference type="EMBL" id="ENV14734.1"/>
    </source>
</evidence>
<evidence type="ECO:0000313" key="2">
    <source>
        <dbReference type="Proteomes" id="UP000018438"/>
    </source>
</evidence>
<dbReference type="HOGENOM" id="CLU_078704_0_0_6"/>
<dbReference type="Proteomes" id="UP000018438">
    <property type="component" value="Unassembled WGS sequence"/>
</dbReference>
<accession>N8Y082</accession>
<dbReference type="EMBL" id="APPI01000003">
    <property type="protein sequence ID" value="ENV14734.1"/>
    <property type="molecule type" value="Genomic_DNA"/>
</dbReference>
<sequence length="285" mass="31953">MSEGRKTKPITFNIKDRGRKFTGISRDNVDYQAWINVINSPATQELVATGAAIGFYGHQLRMLYGLEVPETVIANGKQVSISPAVRTIELRCDADGNVTHRQEFLQTPEGDMAMRNYKNKIGGFSAVNDYKKVGGTIYPTITMGFDYVLQPNYATNIGDGELLLDGMYGDQMRQELEHGLAVMYDSIHALNFANYSAEANLERALASENALLEMQLKQERRRELQQIKQDAMYDSALCPTVSLDEYLSQGREFMTDSVVQDIGPKEKTKTKTVVENITGWFGFGF</sequence>
<dbReference type="AlphaFoldDB" id="N8Y082"/>
<reference evidence="1 2" key="1">
    <citation type="submission" date="2013-02" db="EMBL/GenBank/DDBJ databases">
        <title>The Genome Sequence of Acinetobacter schindleri NIPH 900.</title>
        <authorList>
            <consortium name="The Broad Institute Genome Sequencing Platform"/>
            <consortium name="The Broad Institute Genome Sequencing Center for Infectious Disease"/>
            <person name="Cerqueira G."/>
            <person name="Feldgarden M."/>
            <person name="Courvalin P."/>
            <person name="Perichon B."/>
            <person name="Grillot-Courvalin C."/>
            <person name="Clermont D."/>
            <person name="Rocha E."/>
            <person name="Yoon E.-J."/>
            <person name="Nemec A."/>
            <person name="Walker B."/>
            <person name="Young S.K."/>
            <person name="Zeng Q."/>
            <person name="Gargeya S."/>
            <person name="Fitzgerald M."/>
            <person name="Haas B."/>
            <person name="Abouelleil A."/>
            <person name="Alvarado L."/>
            <person name="Arachchi H.M."/>
            <person name="Berlin A.M."/>
            <person name="Chapman S.B."/>
            <person name="Dewar J."/>
            <person name="Goldberg J."/>
            <person name="Griggs A."/>
            <person name="Gujja S."/>
            <person name="Hansen M."/>
            <person name="Howarth C."/>
            <person name="Imamovic A."/>
            <person name="Larimer J."/>
            <person name="McCowan C."/>
            <person name="Murphy C."/>
            <person name="Neiman D."/>
            <person name="Pearson M."/>
            <person name="Priest M."/>
            <person name="Roberts A."/>
            <person name="Saif S."/>
            <person name="Shea T."/>
            <person name="Sisk P."/>
            <person name="Sykes S."/>
            <person name="Wortman J."/>
            <person name="Nusbaum C."/>
            <person name="Birren B."/>
        </authorList>
    </citation>
    <scope>NUCLEOTIDE SEQUENCE [LARGE SCALE GENOMIC DNA]</scope>
    <source>
        <strain evidence="1 2">NIPH 900</strain>
    </source>
</reference>
<proteinExistence type="predicted"/>